<keyword evidence="2" id="KW-0472">Membrane</keyword>
<proteinExistence type="predicted"/>
<keyword evidence="4" id="KW-1185">Reference proteome</keyword>
<sequence length="120" mass="12909">MSSNRYNLRSAAPASTPRPLSAGSSWSPSPRISRRPQQDADPSGTSMILTGYAFIAGSGLSFVLGLYAVLFSSSNTNTGNPIFDAVGLDEHYKYLVPLLVPVGLVFVILNWGGFKNYRHA</sequence>
<evidence type="ECO:0008006" key="5">
    <source>
        <dbReference type="Google" id="ProtNLM"/>
    </source>
</evidence>
<keyword evidence="2" id="KW-0812">Transmembrane</keyword>
<dbReference type="InterPro" id="IPR029164">
    <property type="entry name" value="PIG-Y"/>
</dbReference>
<dbReference type="InParanoid" id="G7E0B1"/>
<dbReference type="RefSeq" id="XP_014570379.1">
    <property type="nucleotide sequence ID" value="XM_014714893.1"/>
</dbReference>
<organism evidence="3 4">
    <name type="scientific">Mixia osmundae (strain CBS 9802 / IAM 14324 / JCM 22182 / KY 12970)</name>
    <dbReference type="NCBI Taxonomy" id="764103"/>
    <lineage>
        <taxon>Eukaryota</taxon>
        <taxon>Fungi</taxon>
        <taxon>Dikarya</taxon>
        <taxon>Basidiomycota</taxon>
        <taxon>Pucciniomycotina</taxon>
        <taxon>Mixiomycetes</taxon>
        <taxon>Mixiales</taxon>
        <taxon>Mixiaceae</taxon>
        <taxon>Mixia</taxon>
    </lineage>
</organism>
<accession>G7E0B1</accession>
<feature type="transmembrane region" description="Helical" evidence="2">
    <location>
        <begin position="94"/>
        <end position="114"/>
    </location>
</feature>
<dbReference type="OMA" id="THYKYFA"/>
<dbReference type="PANTHER" id="PTHR36485">
    <property type="entry name" value="OS01G0939000 PROTEIN"/>
    <property type="match status" value="1"/>
</dbReference>
<evidence type="ECO:0000256" key="2">
    <source>
        <dbReference type="SAM" id="Phobius"/>
    </source>
</evidence>
<feature type="compositionally biased region" description="Low complexity" evidence="1">
    <location>
        <begin position="18"/>
        <end position="31"/>
    </location>
</feature>
<comment type="caution">
    <text evidence="3">The sequence shown here is derived from an EMBL/GenBank/DDBJ whole genome shotgun (WGS) entry which is preliminary data.</text>
</comment>
<dbReference type="eggNOG" id="ENOG502SE1G">
    <property type="taxonomic scope" value="Eukaryota"/>
</dbReference>
<dbReference type="EMBL" id="BABT02000076">
    <property type="protein sequence ID" value="GAA96271.1"/>
    <property type="molecule type" value="Genomic_DNA"/>
</dbReference>
<evidence type="ECO:0000313" key="3">
    <source>
        <dbReference type="EMBL" id="GAA96271.1"/>
    </source>
</evidence>
<feature type="transmembrane region" description="Helical" evidence="2">
    <location>
        <begin position="52"/>
        <end position="74"/>
    </location>
</feature>
<dbReference type="Pfam" id="PF15159">
    <property type="entry name" value="PIG-Y"/>
    <property type="match status" value="1"/>
</dbReference>
<dbReference type="AlphaFoldDB" id="G7E0B1"/>
<dbReference type="Proteomes" id="UP000009131">
    <property type="component" value="Unassembled WGS sequence"/>
</dbReference>
<feature type="region of interest" description="Disordered" evidence="1">
    <location>
        <begin position="1"/>
        <end position="44"/>
    </location>
</feature>
<protein>
    <recommendedName>
        <fullName evidence="5">Transmembrane protein</fullName>
    </recommendedName>
</protein>
<gene>
    <name evidence="3" type="primary">Mo02936</name>
    <name evidence="3" type="ORF">E5Q_02936</name>
</gene>
<dbReference type="HOGENOM" id="CLU_2050207_0_0_1"/>
<reference evidence="3 4" key="2">
    <citation type="journal article" date="2012" name="Open Biol.">
        <title>Characteristics of nucleosomes and linker DNA regions on the genome of the basidiomycete Mixia osmundae revealed by mono- and dinucleosome mapping.</title>
        <authorList>
            <person name="Nishida H."/>
            <person name="Kondo S."/>
            <person name="Matsumoto T."/>
            <person name="Suzuki Y."/>
            <person name="Yoshikawa H."/>
            <person name="Taylor T.D."/>
            <person name="Sugiyama J."/>
        </authorList>
    </citation>
    <scope>NUCLEOTIDE SEQUENCE [LARGE SCALE GENOMIC DNA]</scope>
    <source>
        <strain evidence="4">CBS 9802 / IAM 14324 / JCM 22182 / KY 12970</strain>
    </source>
</reference>
<evidence type="ECO:0000256" key="1">
    <source>
        <dbReference type="SAM" id="MobiDB-lite"/>
    </source>
</evidence>
<keyword evidence="2" id="KW-1133">Transmembrane helix</keyword>
<name>G7E0B1_MIXOS</name>
<evidence type="ECO:0000313" key="4">
    <source>
        <dbReference type="Proteomes" id="UP000009131"/>
    </source>
</evidence>
<dbReference type="PANTHER" id="PTHR36485:SF1">
    <property type="entry name" value="TRANSMEMBRANE PROTEIN"/>
    <property type="match status" value="1"/>
</dbReference>
<reference evidence="3 4" key="1">
    <citation type="journal article" date="2011" name="J. Gen. Appl. Microbiol.">
        <title>Draft genome sequencing of the enigmatic basidiomycete Mixia osmundae.</title>
        <authorList>
            <person name="Nishida H."/>
            <person name="Nagatsuka Y."/>
            <person name="Sugiyama J."/>
        </authorList>
    </citation>
    <scope>NUCLEOTIDE SEQUENCE [LARGE SCALE GENOMIC DNA]</scope>
    <source>
        <strain evidence="4">CBS 9802 / IAM 14324 / JCM 22182 / KY 12970</strain>
    </source>
</reference>